<dbReference type="Proteomes" id="UP000828390">
    <property type="component" value="Unassembled WGS sequence"/>
</dbReference>
<keyword evidence="2" id="KW-1185">Reference proteome</keyword>
<dbReference type="GO" id="GO:0035499">
    <property type="term" value="P:carnosine biosynthetic process"/>
    <property type="evidence" value="ECO:0007669"/>
    <property type="project" value="InterPro"/>
</dbReference>
<organism evidence="1 2">
    <name type="scientific">Dreissena polymorpha</name>
    <name type="common">Zebra mussel</name>
    <name type="synonym">Mytilus polymorpha</name>
    <dbReference type="NCBI Taxonomy" id="45954"/>
    <lineage>
        <taxon>Eukaryota</taxon>
        <taxon>Metazoa</taxon>
        <taxon>Spiralia</taxon>
        <taxon>Lophotrochozoa</taxon>
        <taxon>Mollusca</taxon>
        <taxon>Bivalvia</taxon>
        <taxon>Autobranchia</taxon>
        <taxon>Heteroconchia</taxon>
        <taxon>Euheterodonta</taxon>
        <taxon>Imparidentia</taxon>
        <taxon>Neoheterodontei</taxon>
        <taxon>Myida</taxon>
        <taxon>Dreissenoidea</taxon>
        <taxon>Dreissenidae</taxon>
        <taxon>Dreissena</taxon>
    </lineage>
</organism>
<name>A0A9D3Z7W8_DREPO</name>
<dbReference type="InterPro" id="IPR031046">
    <property type="entry name" value="CARNS1"/>
</dbReference>
<protein>
    <submittedName>
        <fullName evidence="1">Uncharacterized protein</fullName>
    </submittedName>
</protein>
<dbReference type="GO" id="GO:0016887">
    <property type="term" value="F:ATP hydrolysis activity"/>
    <property type="evidence" value="ECO:0007669"/>
    <property type="project" value="InterPro"/>
</dbReference>
<dbReference type="PANTHER" id="PTHR48066:SF1">
    <property type="entry name" value="CARNOSINE SYNTHASE 1"/>
    <property type="match status" value="1"/>
</dbReference>
<dbReference type="PANTHER" id="PTHR48066">
    <property type="entry name" value="CARNOSINE SYNTHASE 1"/>
    <property type="match status" value="1"/>
</dbReference>
<reference evidence="1" key="1">
    <citation type="journal article" date="2019" name="bioRxiv">
        <title>The Genome of the Zebra Mussel, Dreissena polymorpha: A Resource for Invasive Species Research.</title>
        <authorList>
            <person name="McCartney M.A."/>
            <person name="Auch B."/>
            <person name="Kono T."/>
            <person name="Mallez S."/>
            <person name="Zhang Y."/>
            <person name="Obille A."/>
            <person name="Becker A."/>
            <person name="Abrahante J.E."/>
            <person name="Garbe J."/>
            <person name="Badalamenti J.P."/>
            <person name="Herman A."/>
            <person name="Mangelson H."/>
            <person name="Liachko I."/>
            <person name="Sullivan S."/>
            <person name="Sone E.D."/>
            <person name="Koren S."/>
            <person name="Silverstein K.A.T."/>
            <person name="Beckman K.B."/>
            <person name="Gohl D.M."/>
        </authorList>
    </citation>
    <scope>NUCLEOTIDE SEQUENCE</scope>
    <source>
        <strain evidence="1">Duluth1</strain>
        <tissue evidence="1">Whole animal</tissue>
    </source>
</reference>
<gene>
    <name evidence="1" type="ORF">DPMN_071943</name>
</gene>
<evidence type="ECO:0000313" key="2">
    <source>
        <dbReference type="Proteomes" id="UP000828390"/>
    </source>
</evidence>
<dbReference type="AlphaFoldDB" id="A0A9D3Z7W8"/>
<proteinExistence type="predicted"/>
<sequence length="303" mass="34950">MDINEQYITEVDDNKEFNSAKDGDYNERAIDESFKEGGDDYDENGDLETGKHCKTYGMGMMWNTNVNLGDPVLRDKECRKEVLHFYNTLQYILHETGFPETEDRTAIPRRDNNKEIVWLECFLHLTIALRRYLNTWVSKQPHKKKAGLYELFIFKAITFHKGGLTYIDEFNPPRKCTCLINYFTNPVNSGQPFWVIEMEQFTFALWTRYQMSRCVARCLKNGNAQAEFNLLDGNRGVIMPDTSPAPIESHAVEPTANNVFTAKQIKDGGLVCTHAAMELETQNFLQKPSIFNRKVTFNDGVSH</sequence>
<evidence type="ECO:0000313" key="1">
    <source>
        <dbReference type="EMBL" id="KAH3712255.1"/>
    </source>
</evidence>
<accession>A0A9D3Z7W8</accession>
<dbReference type="EMBL" id="JAIWYP010000014">
    <property type="protein sequence ID" value="KAH3712255.1"/>
    <property type="molecule type" value="Genomic_DNA"/>
</dbReference>
<comment type="caution">
    <text evidence="1">The sequence shown here is derived from an EMBL/GenBank/DDBJ whole genome shotgun (WGS) entry which is preliminary data.</text>
</comment>
<reference evidence="1" key="2">
    <citation type="submission" date="2020-11" db="EMBL/GenBank/DDBJ databases">
        <authorList>
            <person name="McCartney M.A."/>
            <person name="Auch B."/>
            <person name="Kono T."/>
            <person name="Mallez S."/>
            <person name="Becker A."/>
            <person name="Gohl D.M."/>
            <person name="Silverstein K.A.T."/>
            <person name="Koren S."/>
            <person name="Bechman K.B."/>
            <person name="Herman A."/>
            <person name="Abrahante J.E."/>
            <person name="Garbe J."/>
        </authorList>
    </citation>
    <scope>NUCLEOTIDE SEQUENCE</scope>
    <source>
        <strain evidence="1">Duluth1</strain>
        <tissue evidence="1">Whole animal</tissue>
    </source>
</reference>
<dbReference type="GO" id="GO:0047730">
    <property type="term" value="F:carnosine synthase activity"/>
    <property type="evidence" value="ECO:0007669"/>
    <property type="project" value="InterPro"/>
</dbReference>